<sequence>DIRHIKEFVASQNGKSFVKNRIARNVDGPIPDFNRDIFWNAMISCLLTTQQRSGPESSVARFTCNDPFPLNLNKCMEQINLKEFVEDTIANFGGLRRAKTIGDEVLRNFKLLKNGGWQEIVAIAKVLVENRRRSPQFDDKYIERKAAKIAIDKLKGFGPKQSRNLWQSLGHTRFEIPIDSRITKWFNKNGFPVRLSAGALSDENYYNFVMDGIQETCKESVVYPCVLDAAIFASFDQEWSEDKLIW</sequence>
<feature type="non-terminal residue" evidence="1">
    <location>
        <position position="1"/>
    </location>
</feature>
<gene>
    <name evidence="1" type="ORF">S12H4_06334</name>
</gene>
<accession>X1RPV8</accession>
<evidence type="ECO:0000313" key="1">
    <source>
        <dbReference type="EMBL" id="GAI68996.1"/>
    </source>
</evidence>
<dbReference type="AlphaFoldDB" id="X1RPV8"/>
<comment type="caution">
    <text evidence="1">The sequence shown here is derived from an EMBL/GenBank/DDBJ whole genome shotgun (WGS) entry which is preliminary data.</text>
</comment>
<protein>
    <submittedName>
        <fullName evidence="1">Uncharacterized protein</fullName>
    </submittedName>
</protein>
<dbReference type="EMBL" id="BARW01002213">
    <property type="protein sequence ID" value="GAI68996.1"/>
    <property type="molecule type" value="Genomic_DNA"/>
</dbReference>
<name>X1RPV8_9ZZZZ</name>
<proteinExistence type="predicted"/>
<reference evidence="1" key="1">
    <citation type="journal article" date="2014" name="Front. Microbiol.">
        <title>High frequency of phylogenetically diverse reductive dehalogenase-homologous genes in deep subseafloor sedimentary metagenomes.</title>
        <authorList>
            <person name="Kawai M."/>
            <person name="Futagami T."/>
            <person name="Toyoda A."/>
            <person name="Takaki Y."/>
            <person name="Nishi S."/>
            <person name="Hori S."/>
            <person name="Arai W."/>
            <person name="Tsubouchi T."/>
            <person name="Morono Y."/>
            <person name="Uchiyama I."/>
            <person name="Ito T."/>
            <person name="Fujiyama A."/>
            <person name="Inagaki F."/>
            <person name="Takami H."/>
        </authorList>
    </citation>
    <scope>NUCLEOTIDE SEQUENCE</scope>
    <source>
        <strain evidence="1">Expedition CK06-06</strain>
    </source>
</reference>
<organism evidence="1">
    <name type="scientific">marine sediment metagenome</name>
    <dbReference type="NCBI Taxonomy" id="412755"/>
    <lineage>
        <taxon>unclassified sequences</taxon>
        <taxon>metagenomes</taxon>
        <taxon>ecological metagenomes</taxon>
    </lineage>
</organism>